<organism evidence="1">
    <name type="scientific">Rhizophora mucronata</name>
    <name type="common">Asiatic mangrove</name>
    <dbReference type="NCBI Taxonomy" id="61149"/>
    <lineage>
        <taxon>Eukaryota</taxon>
        <taxon>Viridiplantae</taxon>
        <taxon>Streptophyta</taxon>
        <taxon>Embryophyta</taxon>
        <taxon>Tracheophyta</taxon>
        <taxon>Spermatophyta</taxon>
        <taxon>Magnoliopsida</taxon>
        <taxon>eudicotyledons</taxon>
        <taxon>Gunneridae</taxon>
        <taxon>Pentapetalae</taxon>
        <taxon>rosids</taxon>
        <taxon>fabids</taxon>
        <taxon>Malpighiales</taxon>
        <taxon>Rhizophoraceae</taxon>
        <taxon>Rhizophora</taxon>
    </lineage>
</organism>
<sequence>MTTKRQIVEGKNLLKGFLQVSHIYTFLAKRYLSCELERSLGKAGG</sequence>
<proteinExistence type="predicted"/>
<name>A0A2P2P4U3_RHIMU</name>
<evidence type="ECO:0000313" key="1">
    <source>
        <dbReference type="EMBL" id="MBX49737.1"/>
    </source>
</evidence>
<protein>
    <submittedName>
        <fullName evidence="1">Uncharacterized protein</fullName>
    </submittedName>
</protein>
<accession>A0A2P2P4U3</accession>
<dbReference type="EMBL" id="GGEC01069253">
    <property type="protein sequence ID" value="MBX49737.1"/>
    <property type="molecule type" value="Transcribed_RNA"/>
</dbReference>
<reference evidence="1" key="1">
    <citation type="submission" date="2018-02" db="EMBL/GenBank/DDBJ databases">
        <title>Rhizophora mucronata_Transcriptome.</title>
        <authorList>
            <person name="Meera S.P."/>
            <person name="Sreeshan A."/>
            <person name="Augustine A."/>
        </authorList>
    </citation>
    <scope>NUCLEOTIDE SEQUENCE</scope>
    <source>
        <tissue evidence="1">Leaf</tissue>
    </source>
</reference>
<dbReference type="AlphaFoldDB" id="A0A2P2P4U3"/>